<sequence>MYARTAPSRHGLPNIFENTGHFTDPSSSDEYPCDQVHFGNDRRVVHEALHSTPEKKSRGDKSGDLGGQATGPPRPIHLFEPHAAPNRDGDIGKQFWKYLL</sequence>
<reference evidence="2" key="1">
    <citation type="submission" date="2020-08" db="EMBL/GenBank/DDBJ databases">
        <title>Multicomponent nature underlies the extraordinary mechanical properties of spider dragline silk.</title>
        <authorList>
            <person name="Kono N."/>
            <person name="Nakamura H."/>
            <person name="Mori M."/>
            <person name="Yoshida Y."/>
            <person name="Ohtoshi R."/>
            <person name="Malay A.D."/>
            <person name="Moran D.A.P."/>
            <person name="Tomita M."/>
            <person name="Numata K."/>
            <person name="Arakawa K."/>
        </authorList>
    </citation>
    <scope>NUCLEOTIDE SEQUENCE</scope>
</reference>
<keyword evidence="3" id="KW-1185">Reference proteome</keyword>
<feature type="compositionally biased region" description="Basic and acidic residues" evidence="1">
    <location>
        <begin position="39"/>
        <end position="63"/>
    </location>
</feature>
<gene>
    <name evidence="2" type="ORF">TNCV_3559531</name>
</gene>
<evidence type="ECO:0000256" key="1">
    <source>
        <dbReference type="SAM" id="MobiDB-lite"/>
    </source>
</evidence>
<dbReference type="Proteomes" id="UP000887159">
    <property type="component" value="Unassembled WGS sequence"/>
</dbReference>
<name>A0A8X7BIF8_TRICX</name>
<dbReference type="AlphaFoldDB" id="A0A8X7BIF8"/>
<protein>
    <submittedName>
        <fullName evidence="2">Uncharacterized protein</fullName>
    </submittedName>
</protein>
<comment type="caution">
    <text evidence="2">The sequence shown here is derived from an EMBL/GenBank/DDBJ whole genome shotgun (WGS) entry which is preliminary data.</text>
</comment>
<dbReference type="EMBL" id="BMAU01021402">
    <property type="protein sequence ID" value="GFY32445.1"/>
    <property type="molecule type" value="Genomic_DNA"/>
</dbReference>
<evidence type="ECO:0000313" key="2">
    <source>
        <dbReference type="EMBL" id="GFY32445.1"/>
    </source>
</evidence>
<feature type="region of interest" description="Disordered" evidence="1">
    <location>
        <begin position="1"/>
        <end position="86"/>
    </location>
</feature>
<evidence type="ECO:0000313" key="3">
    <source>
        <dbReference type="Proteomes" id="UP000887159"/>
    </source>
</evidence>
<proteinExistence type="predicted"/>
<feature type="compositionally biased region" description="Polar residues" evidence="1">
    <location>
        <begin position="16"/>
        <end position="29"/>
    </location>
</feature>
<accession>A0A8X7BIF8</accession>
<feature type="compositionally biased region" description="Basic and acidic residues" evidence="1">
    <location>
        <begin position="77"/>
        <end position="86"/>
    </location>
</feature>
<organism evidence="2 3">
    <name type="scientific">Trichonephila clavipes</name>
    <name type="common">Golden silk orbweaver</name>
    <name type="synonym">Nephila clavipes</name>
    <dbReference type="NCBI Taxonomy" id="2585209"/>
    <lineage>
        <taxon>Eukaryota</taxon>
        <taxon>Metazoa</taxon>
        <taxon>Ecdysozoa</taxon>
        <taxon>Arthropoda</taxon>
        <taxon>Chelicerata</taxon>
        <taxon>Arachnida</taxon>
        <taxon>Araneae</taxon>
        <taxon>Araneomorphae</taxon>
        <taxon>Entelegynae</taxon>
        <taxon>Araneoidea</taxon>
        <taxon>Nephilidae</taxon>
        <taxon>Trichonephila</taxon>
    </lineage>
</organism>